<reference evidence="2" key="1">
    <citation type="journal article" date="2022" name="Mol. Ecol. Resour.">
        <title>The genomes of chicory, endive, great burdock and yacon provide insights into Asteraceae palaeo-polyploidization history and plant inulin production.</title>
        <authorList>
            <person name="Fan W."/>
            <person name="Wang S."/>
            <person name="Wang H."/>
            <person name="Wang A."/>
            <person name="Jiang F."/>
            <person name="Liu H."/>
            <person name="Zhao H."/>
            <person name="Xu D."/>
            <person name="Zhang Y."/>
        </authorList>
    </citation>
    <scope>NUCLEOTIDE SEQUENCE [LARGE SCALE GENOMIC DNA]</scope>
    <source>
        <strain evidence="2">cv. Punajuju</strain>
    </source>
</reference>
<protein>
    <submittedName>
        <fullName evidence="1">Uncharacterized protein</fullName>
    </submittedName>
</protein>
<dbReference type="EMBL" id="CM042013">
    <property type="protein sequence ID" value="KAI3739211.1"/>
    <property type="molecule type" value="Genomic_DNA"/>
</dbReference>
<dbReference type="Proteomes" id="UP001055811">
    <property type="component" value="Linkage Group LG05"/>
</dbReference>
<keyword evidence="2" id="KW-1185">Reference proteome</keyword>
<evidence type="ECO:0000313" key="2">
    <source>
        <dbReference type="Proteomes" id="UP001055811"/>
    </source>
</evidence>
<gene>
    <name evidence="1" type="ORF">L2E82_29610</name>
</gene>
<evidence type="ECO:0000313" key="1">
    <source>
        <dbReference type="EMBL" id="KAI3739211.1"/>
    </source>
</evidence>
<comment type="caution">
    <text evidence="1">The sequence shown here is derived from an EMBL/GenBank/DDBJ whole genome shotgun (WGS) entry which is preliminary data.</text>
</comment>
<name>A0ACB9CYE6_CICIN</name>
<organism evidence="1 2">
    <name type="scientific">Cichorium intybus</name>
    <name type="common">Chicory</name>
    <dbReference type="NCBI Taxonomy" id="13427"/>
    <lineage>
        <taxon>Eukaryota</taxon>
        <taxon>Viridiplantae</taxon>
        <taxon>Streptophyta</taxon>
        <taxon>Embryophyta</taxon>
        <taxon>Tracheophyta</taxon>
        <taxon>Spermatophyta</taxon>
        <taxon>Magnoliopsida</taxon>
        <taxon>eudicotyledons</taxon>
        <taxon>Gunneridae</taxon>
        <taxon>Pentapetalae</taxon>
        <taxon>asterids</taxon>
        <taxon>campanulids</taxon>
        <taxon>Asterales</taxon>
        <taxon>Asteraceae</taxon>
        <taxon>Cichorioideae</taxon>
        <taxon>Cichorieae</taxon>
        <taxon>Cichoriinae</taxon>
        <taxon>Cichorium</taxon>
    </lineage>
</organism>
<accession>A0ACB9CYE6</accession>
<reference evidence="1 2" key="2">
    <citation type="journal article" date="2022" name="Mol. Ecol. Resour.">
        <title>The genomes of chicory, endive, great burdock and yacon provide insights into Asteraceae paleo-polyploidization history and plant inulin production.</title>
        <authorList>
            <person name="Fan W."/>
            <person name="Wang S."/>
            <person name="Wang H."/>
            <person name="Wang A."/>
            <person name="Jiang F."/>
            <person name="Liu H."/>
            <person name="Zhao H."/>
            <person name="Xu D."/>
            <person name="Zhang Y."/>
        </authorList>
    </citation>
    <scope>NUCLEOTIDE SEQUENCE [LARGE SCALE GENOMIC DNA]</scope>
    <source>
        <strain evidence="2">cv. Punajuju</strain>
        <tissue evidence="1">Leaves</tissue>
    </source>
</reference>
<proteinExistence type="predicted"/>
<sequence>MNLIDRCLLSIGWHNELVMHQLLQKMGRFMVHQESPQKPWKRSRLWCHEESFKVLKQKKGTGNLLGLALDMRRLEKEKLHGSFELKTNAFSKMDNLILLQLNFVKISGSYENFPEELRWLCMHGFPLKFIPLDLPMENLVALDMSYSNIIESFDICYSYPQRLQKRQKLDGLCFKEKRGSEESEIQMYYEFGIFSTVYRGNEMPDWITDKRNGPSISFTIPSSPNKLKGLDFCYVYTLRIQEDKSLYTPVIIISNITKNRTWIYKHYVDSVNVGGDCLILLSHWMFGMNEMECGDEVTITVLPQPYEISNQVTKECGVRFVYDDGDMDEEEDALGYYKSWNHIIGGDLTGFQLTTGEYLLWMERFMYHDDELLTWDRHLVEDGSRFKGRYHYYALIYI</sequence>